<dbReference type="Proteomes" id="UP000283469">
    <property type="component" value="Unassembled WGS sequence"/>
</dbReference>
<dbReference type="AlphaFoldDB" id="A0A418YHN5"/>
<dbReference type="OrthoDB" id="8339333at2"/>
<proteinExistence type="inferred from homology"/>
<evidence type="ECO:0000256" key="2">
    <source>
        <dbReference type="ARBA" id="ARBA00023015"/>
    </source>
</evidence>
<evidence type="ECO:0000313" key="7">
    <source>
        <dbReference type="Proteomes" id="UP000283469"/>
    </source>
</evidence>
<gene>
    <name evidence="6" type="ORF">D0Z70_24140</name>
</gene>
<evidence type="ECO:0000256" key="3">
    <source>
        <dbReference type="ARBA" id="ARBA00023125"/>
    </source>
</evidence>
<evidence type="ECO:0000259" key="5">
    <source>
        <dbReference type="Pfam" id="PF03466"/>
    </source>
</evidence>
<sequence>MGAAQGGRQTPLTRKALGDKLLVKGPVGLTLTERAMVLQGPIREILLQLSALDTEAGFDPVTDQRTFHVGCGDCVLPSFIARIIDRVTTQNRRMQVRFLTINPSFDSATALETGAVDLIINNHPRPREDLRTSTLYTDEVVCLMRQGHPLAEGRRLRLARYLDADHLAPNPSARGENGPISGSLMRSGYRRNIVATIPEYSLVPFVLLESDLIFTTGRQFATELVRYFPLEMVPAPTEFEPLRFYQLWHERKHNSAANRWLREQIRVVANSQFKPV</sequence>
<keyword evidence="7" id="KW-1185">Reference proteome</keyword>
<dbReference type="PANTHER" id="PTHR30118">
    <property type="entry name" value="HTH-TYPE TRANSCRIPTIONAL REGULATOR LEUO-RELATED"/>
    <property type="match status" value="1"/>
</dbReference>
<dbReference type="GO" id="GO:0003677">
    <property type="term" value="F:DNA binding"/>
    <property type="evidence" value="ECO:0007669"/>
    <property type="project" value="UniProtKB-KW"/>
</dbReference>
<protein>
    <submittedName>
        <fullName evidence="6">LysR family transcriptional regulator</fullName>
    </submittedName>
</protein>
<keyword evidence="2" id="KW-0805">Transcription regulation</keyword>
<comment type="caution">
    <text evidence="6">The sequence shown here is derived from an EMBL/GenBank/DDBJ whole genome shotgun (WGS) entry which is preliminary data.</text>
</comment>
<keyword evidence="3" id="KW-0238">DNA-binding</keyword>
<accession>A0A418YHN5</accession>
<organism evidence="6 7">
    <name type="scientific">Sphingobium terrigena</name>
    <dbReference type="NCBI Taxonomy" id="2304063"/>
    <lineage>
        <taxon>Bacteria</taxon>
        <taxon>Pseudomonadati</taxon>
        <taxon>Pseudomonadota</taxon>
        <taxon>Alphaproteobacteria</taxon>
        <taxon>Sphingomonadales</taxon>
        <taxon>Sphingomonadaceae</taxon>
        <taxon>Sphingobium</taxon>
    </lineage>
</organism>
<comment type="similarity">
    <text evidence="1">Belongs to the LysR transcriptional regulatory family.</text>
</comment>
<dbReference type="Pfam" id="PF03466">
    <property type="entry name" value="LysR_substrate"/>
    <property type="match status" value="1"/>
</dbReference>
<dbReference type="InterPro" id="IPR005119">
    <property type="entry name" value="LysR_subst-bd"/>
</dbReference>
<dbReference type="Gene3D" id="3.40.190.10">
    <property type="entry name" value="Periplasmic binding protein-like II"/>
    <property type="match status" value="2"/>
</dbReference>
<feature type="domain" description="LysR substrate-binding" evidence="5">
    <location>
        <begin position="64"/>
        <end position="266"/>
    </location>
</feature>
<dbReference type="InterPro" id="IPR050389">
    <property type="entry name" value="LysR-type_TF"/>
</dbReference>
<reference evidence="6 7" key="1">
    <citation type="submission" date="2018-08" db="EMBL/GenBank/DDBJ databases">
        <title>Sphingobium sp. EO9.</title>
        <authorList>
            <person name="Park Y."/>
            <person name="Kim K.H."/>
            <person name="Jeon C.O."/>
        </authorList>
    </citation>
    <scope>NUCLEOTIDE SEQUENCE [LARGE SCALE GENOMIC DNA]</scope>
    <source>
        <strain evidence="6 7">EO9</strain>
    </source>
</reference>
<name>A0A418YHN5_9SPHN</name>
<dbReference type="PANTHER" id="PTHR30118:SF15">
    <property type="entry name" value="TRANSCRIPTIONAL REGULATORY PROTEIN"/>
    <property type="match status" value="1"/>
</dbReference>
<evidence type="ECO:0000256" key="4">
    <source>
        <dbReference type="ARBA" id="ARBA00023163"/>
    </source>
</evidence>
<evidence type="ECO:0000313" key="6">
    <source>
        <dbReference type="EMBL" id="RJG49854.1"/>
    </source>
</evidence>
<evidence type="ECO:0000256" key="1">
    <source>
        <dbReference type="ARBA" id="ARBA00009437"/>
    </source>
</evidence>
<dbReference type="EMBL" id="QVRA01000064">
    <property type="protein sequence ID" value="RJG49854.1"/>
    <property type="molecule type" value="Genomic_DNA"/>
</dbReference>
<keyword evidence="4" id="KW-0804">Transcription</keyword>
<dbReference type="SUPFAM" id="SSF53850">
    <property type="entry name" value="Periplasmic binding protein-like II"/>
    <property type="match status" value="1"/>
</dbReference>